<accession>A0A5S6R0F2</accession>
<proteinExistence type="predicted"/>
<keyword evidence="1" id="KW-1185">Reference proteome</keyword>
<organism evidence="1 2">
    <name type="scientific">Trichuris muris</name>
    <name type="common">Mouse whipworm</name>
    <dbReference type="NCBI Taxonomy" id="70415"/>
    <lineage>
        <taxon>Eukaryota</taxon>
        <taxon>Metazoa</taxon>
        <taxon>Ecdysozoa</taxon>
        <taxon>Nematoda</taxon>
        <taxon>Enoplea</taxon>
        <taxon>Dorylaimia</taxon>
        <taxon>Trichinellida</taxon>
        <taxon>Trichuridae</taxon>
        <taxon>Trichuris</taxon>
    </lineage>
</organism>
<protein>
    <submittedName>
        <fullName evidence="2">Uncharacterized protein</fullName>
    </submittedName>
</protein>
<dbReference type="AlphaFoldDB" id="A0A5S6R0F2"/>
<name>A0A5S6R0F2_TRIMR</name>
<evidence type="ECO:0000313" key="2">
    <source>
        <dbReference type="WBParaSite" id="TMUE_3000013121.1"/>
    </source>
</evidence>
<dbReference type="WBParaSite" id="TMUE_3000013121.1">
    <property type="protein sequence ID" value="TMUE_3000013121.1"/>
    <property type="gene ID" value="WBGene00285113"/>
</dbReference>
<reference evidence="2" key="1">
    <citation type="submission" date="2019-12" db="UniProtKB">
        <authorList>
            <consortium name="WormBaseParasite"/>
        </authorList>
    </citation>
    <scope>IDENTIFICATION</scope>
</reference>
<sequence length="83" mass="9576">MADLDPSGLAPPWPARRFDDLLSLVIPSRVLDPLIVNTYNVDAYLQEELIDLQSNEEIKARMKKGYEYFWLHEEIAAPYPGQQ</sequence>
<evidence type="ECO:0000313" key="1">
    <source>
        <dbReference type="Proteomes" id="UP000046395"/>
    </source>
</evidence>
<dbReference type="Proteomes" id="UP000046395">
    <property type="component" value="Unassembled WGS sequence"/>
</dbReference>